<protein>
    <submittedName>
        <fullName evidence="1">Uncharacterized protein</fullName>
    </submittedName>
</protein>
<reference evidence="1" key="1">
    <citation type="submission" date="2018-03" db="EMBL/GenBank/DDBJ databases">
        <authorList>
            <person name="Guldener U."/>
        </authorList>
    </citation>
    <scope>NUCLEOTIDE SEQUENCE</scope>
</reference>
<sequence>MDLKVSPDGNNAIILQTPEIRRLDGDNDTGNDNSRIRSDDDDDFMRFKIINNYMSSCTVTIINLATEEIEFYCDENEQVRWISMLPQNENHILVGGYDTIELLDTKALSKMQPETDLLTPVFNISI</sequence>
<evidence type="ECO:0000313" key="2">
    <source>
        <dbReference type="Proteomes" id="UP001187734"/>
    </source>
</evidence>
<dbReference type="AlphaFoldDB" id="A0AAE8MN08"/>
<dbReference type="EMBL" id="ONZP01001191">
    <property type="protein sequence ID" value="SPJ93308.1"/>
    <property type="molecule type" value="Genomic_DNA"/>
</dbReference>
<organism evidence="1 2">
    <name type="scientific">Fusarium torulosum</name>
    <dbReference type="NCBI Taxonomy" id="33205"/>
    <lineage>
        <taxon>Eukaryota</taxon>
        <taxon>Fungi</taxon>
        <taxon>Dikarya</taxon>
        <taxon>Ascomycota</taxon>
        <taxon>Pezizomycotina</taxon>
        <taxon>Sordariomycetes</taxon>
        <taxon>Hypocreomycetidae</taxon>
        <taxon>Hypocreales</taxon>
        <taxon>Nectriaceae</taxon>
        <taxon>Fusarium</taxon>
    </lineage>
</organism>
<proteinExistence type="predicted"/>
<dbReference type="Proteomes" id="UP001187734">
    <property type="component" value="Unassembled WGS sequence"/>
</dbReference>
<comment type="caution">
    <text evidence="1">The sequence shown here is derived from an EMBL/GenBank/DDBJ whole genome shotgun (WGS) entry which is preliminary data.</text>
</comment>
<accession>A0AAE8MN08</accession>
<name>A0AAE8MN08_9HYPO</name>
<keyword evidence="2" id="KW-1185">Reference proteome</keyword>
<evidence type="ECO:0000313" key="1">
    <source>
        <dbReference type="EMBL" id="SPJ93308.1"/>
    </source>
</evidence>
<gene>
    <name evidence="1" type="ORF">FTOL_13914</name>
</gene>